<accession>A0A2S6BUF4</accession>
<keyword evidence="3" id="KW-1185">Reference proteome</keyword>
<feature type="compositionally biased region" description="Basic and acidic residues" evidence="1">
    <location>
        <begin position="44"/>
        <end position="57"/>
    </location>
</feature>
<proteinExistence type="predicted"/>
<protein>
    <submittedName>
        <fullName evidence="2">Uncharacterized protein</fullName>
    </submittedName>
</protein>
<organism evidence="2 3">
    <name type="scientific">Cercospora berteroae</name>
    <dbReference type="NCBI Taxonomy" id="357750"/>
    <lineage>
        <taxon>Eukaryota</taxon>
        <taxon>Fungi</taxon>
        <taxon>Dikarya</taxon>
        <taxon>Ascomycota</taxon>
        <taxon>Pezizomycotina</taxon>
        <taxon>Dothideomycetes</taxon>
        <taxon>Dothideomycetidae</taxon>
        <taxon>Mycosphaerellales</taxon>
        <taxon>Mycosphaerellaceae</taxon>
        <taxon>Cercospora</taxon>
    </lineage>
</organism>
<name>A0A2S6BUF4_9PEZI</name>
<comment type="caution">
    <text evidence="2">The sequence shown here is derived from an EMBL/GenBank/DDBJ whole genome shotgun (WGS) entry which is preliminary data.</text>
</comment>
<gene>
    <name evidence="2" type="ORF">CBER1_07915</name>
</gene>
<dbReference type="AlphaFoldDB" id="A0A2S6BUF4"/>
<dbReference type="OrthoDB" id="3634905at2759"/>
<evidence type="ECO:0000256" key="1">
    <source>
        <dbReference type="SAM" id="MobiDB-lite"/>
    </source>
</evidence>
<feature type="region of interest" description="Disordered" evidence="1">
    <location>
        <begin position="23"/>
        <end position="87"/>
    </location>
</feature>
<sequence>MVEVDPEVLRAYHEARARETAEALIRTDAKPDQAEQAQQILQDEGPKQAAELKKEDAAATSGSANMNEERRESTVENKLGLDQDRMK</sequence>
<evidence type="ECO:0000313" key="3">
    <source>
        <dbReference type="Proteomes" id="UP000237631"/>
    </source>
</evidence>
<feature type="compositionally biased region" description="Basic and acidic residues" evidence="1">
    <location>
        <begin position="67"/>
        <end position="87"/>
    </location>
</feature>
<dbReference type="EMBL" id="PNEN01001766">
    <property type="protein sequence ID" value="PPJ51095.1"/>
    <property type="molecule type" value="Genomic_DNA"/>
</dbReference>
<feature type="compositionally biased region" description="Basic and acidic residues" evidence="1">
    <location>
        <begin position="23"/>
        <end position="33"/>
    </location>
</feature>
<reference evidence="3" key="1">
    <citation type="journal article" date="2017" name="bioRxiv">
        <title>Conservation of a gene cluster reveals novel cercosporin biosynthetic mechanisms and extends production to the genus Colletotrichum.</title>
        <authorList>
            <person name="de Jonge R."/>
            <person name="Ebert M.K."/>
            <person name="Huitt-Roehl C.R."/>
            <person name="Pal P."/>
            <person name="Suttle J.C."/>
            <person name="Spanner R.E."/>
            <person name="Neubauer J.D."/>
            <person name="Jurick W.M.II."/>
            <person name="Stott K.A."/>
            <person name="Secor G.A."/>
            <person name="Thomma B.P.H.J."/>
            <person name="Van de Peer Y."/>
            <person name="Townsend C.A."/>
            <person name="Bolton M.D."/>
        </authorList>
    </citation>
    <scope>NUCLEOTIDE SEQUENCE [LARGE SCALE GENOMIC DNA]</scope>
    <source>
        <strain evidence="3">CBS538.71</strain>
    </source>
</reference>
<evidence type="ECO:0000313" key="2">
    <source>
        <dbReference type="EMBL" id="PPJ51095.1"/>
    </source>
</evidence>
<dbReference type="Proteomes" id="UP000237631">
    <property type="component" value="Unassembled WGS sequence"/>
</dbReference>